<gene>
    <name evidence="1" type="ORF">TbgDal_X13070</name>
</gene>
<protein>
    <submittedName>
        <fullName evidence="1">Uncharacterized protein</fullName>
    </submittedName>
</protein>
<evidence type="ECO:0000313" key="2">
    <source>
        <dbReference type="Proteomes" id="UP000002316"/>
    </source>
</evidence>
<dbReference type="AlphaFoldDB" id="D0A4L7"/>
<dbReference type="KEGG" id="tbg:TbgDal_X13070"/>
<accession>D0A4L7</accession>
<name>D0A4L7_TRYB9</name>
<dbReference type="Proteomes" id="UP000002316">
    <property type="component" value="Chromosome 10"/>
</dbReference>
<dbReference type="GeneID" id="23864503"/>
<evidence type="ECO:0000313" key="1">
    <source>
        <dbReference type="EMBL" id="CBH16211.1"/>
    </source>
</evidence>
<reference evidence="2" key="1">
    <citation type="journal article" date="2010" name="PLoS Negl. Trop. Dis.">
        <title>The genome sequence of Trypanosoma brucei gambiense, causative agent of chronic human african trypanosomiasis.</title>
        <authorList>
            <person name="Jackson A.P."/>
            <person name="Sanders M."/>
            <person name="Berry A."/>
            <person name="McQuillan J."/>
            <person name="Aslett M.A."/>
            <person name="Quail M.A."/>
            <person name="Chukualim B."/>
            <person name="Capewell P."/>
            <person name="MacLeod A."/>
            <person name="Melville S.E."/>
            <person name="Gibson W."/>
            <person name="Barry J.D."/>
            <person name="Berriman M."/>
            <person name="Hertz-Fowler C."/>
        </authorList>
    </citation>
    <scope>NUCLEOTIDE SEQUENCE [LARGE SCALE GENOMIC DNA]</scope>
    <source>
        <strain evidence="2">MHOM/CI/86/DAL972</strain>
    </source>
</reference>
<dbReference type="EMBL" id="FN554973">
    <property type="protein sequence ID" value="CBH16211.1"/>
    <property type="molecule type" value="Genomic_DNA"/>
</dbReference>
<sequence length="114" mass="13189">MGTFMRWYHRYARYLSCSLGGGGFKDCVVLSQRPRVHCEWRAVPQGLFPFLSLALCHVVISRLPHWLRCVYVCAHPLKRNGLWLVGGRERHHLAFIVIANELRGLGAGFVIHYW</sequence>
<organism evidence="1 2">
    <name type="scientific">Trypanosoma brucei gambiense (strain MHOM/CI/86/DAL972)</name>
    <dbReference type="NCBI Taxonomy" id="679716"/>
    <lineage>
        <taxon>Eukaryota</taxon>
        <taxon>Discoba</taxon>
        <taxon>Euglenozoa</taxon>
        <taxon>Kinetoplastea</taxon>
        <taxon>Metakinetoplastina</taxon>
        <taxon>Trypanosomatida</taxon>
        <taxon>Trypanosomatidae</taxon>
        <taxon>Trypanosoma</taxon>
    </lineage>
</organism>
<dbReference type="RefSeq" id="XP_011778475.1">
    <property type="nucleotide sequence ID" value="XM_011780173.1"/>
</dbReference>
<proteinExistence type="predicted"/>